<reference evidence="1" key="1">
    <citation type="submission" date="2019-08" db="EMBL/GenBank/DDBJ databases">
        <authorList>
            <person name="Kucharzyk K."/>
            <person name="Murdoch R.W."/>
            <person name="Higgins S."/>
            <person name="Loffler F."/>
        </authorList>
    </citation>
    <scope>NUCLEOTIDE SEQUENCE</scope>
</reference>
<dbReference type="EMBL" id="VSSQ01049604">
    <property type="protein sequence ID" value="MPN03676.1"/>
    <property type="molecule type" value="Genomic_DNA"/>
</dbReference>
<gene>
    <name evidence="1" type="ORF">SDC9_150908</name>
</gene>
<accession>A0A645EQF3</accession>
<dbReference type="AlphaFoldDB" id="A0A645EQF3"/>
<evidence type="ECO:0000313" key="1">
    <source>
        <dbReference type="EMBL" id="MPN03676.1"/>
    </source>
</evidence>
<organism evidence="1">
    <name type="scientific">bioreactor metagenome</name>
    <dbReference type="NCBI Taxonomy" id="1076179"/>
    <lineage>
        <taxon>unclassified sequences</taxon>
        <taxon>metagenomes</taxon>
        <taxon>ecological metagenomes</taxon>
    </lineage>
</organism>
<protein>
    <submittedName>
        <fullName evidence="1">Uncharacterized protein</fullName>
    </submittedName>
</protein>
<sequence length="268" mass="30100">MVGVDVERRVERRDVLVERQDATDVGDRPVEQRRHPLDRRFAAVGGLQVAHGAQHKIDFLDHMHRQTDGPRVVHDAAFDALADPPGRVGRKTEAALGVELFQRMDETEVAFLDQVEKGNAAVQVVLGDIHHQAQVVLDHLLTGHEIATTHQTSFRQFLVRRQQRPGADFVEVDLGDILDQAAFDRWQIAQRQQKAITFRGAAQRRFVFVILVVTHLFGRKGVGSTGLPCLRISKCSLTLSVPVSPISAIFWPRLTACPSLTRIRRLWA</sequence>
<proteinExistence type="predicted"/>
<comment type="caution">
    <text evidence="1">The sequence shown here is derived from an EMBL/GenBank/DDBJ whole genome shotgun (WGS) entry which is preliminary data.</text>
</comment>
<name>A0A645EQF3_9ZZZZ</name>